<evidence type="ECO:0000313" key="1">
    <source>
        <dbReference type="EMBL" id="KKL12098.1"/>
    </source>
</evidence>
<dbReference type="AlphaFoldDB" id="A0A0F9DJA5"/>
<protein>
    <submittedName>
        <fullName evidence="1">Uncharacterized protein</fullName>
    </submittedName>
</protein>
<accession>A0A0F9DJA5</accession>
<comment type="caution">
    <text evidence="1">The sequence shown here is derived from an EMBL/GenBank/DDBJ whole genome shotgun (WGS) entry which is preliminary data.</text>
</comment>
<sequence>PKKHSITYYSLPVLRRWVLRLAKYGHWGDVAMTDNSVQYCPWCGVKLEDAE</sequence>
<dbReference type="EMBL" id="LAZR01041395">
    <property type="protein sequence ID" value="KKL12098.1"/>
    <property type="molecule type" value="Genomic_DNA"/>
</dbReference>
<gene>
    <name evidence="1" type="ORF">LCGC14_2539190</name>
</gene>
<organism evidence="1">
    <name type="scientific">marine sediment metagenome</name>
    <dbReference type="NCBI Taxonomy" id="412755"/>
    <lineage>
        <taxon>unclassified sequences</taxon>
        <taxon>metagenomes</taxon>
        <taxon>ecological metagenomes</taxon>
    </lineage>
</organism>
<reference evidence="1" key="1">
    <citation type="journal article" date="2015" name="Nature">
        <title>Complex archaea that bridge the gap between prokaryotes and eukaryotes.</title>
        <authorList>
            <person name="Spang A."/>
            <person name="Saw J.H."/>
            <person name="Jorgensen S.L."/>
            <person name="Zaremba-Niedzwiedzka K."/>
            <person name="Martijn J."/>
            <person name="Lind A.E."/>
            <person name="van Eijk R."/>
            <person name="Schleper C."/>
            <person name="Guy L."/>
            <person name="Ettema T.J."/>
        </authorList>
    </citation>
    <scope>NUCLEOTIDE SEQUENCE</scope>
</reference>
<name>A0A0F9DJA5_9ZZZZ</name>
<proteinExistence type="predicted"/>
<feature type="non-terminal residue" evidence="1">
    <location>
        <position position="1"/>
    </location>
</feature>